<dbReference type="InterPro" id="IPR047817">
    <property type="entry name" value="ABC2_TM_bact-type"/>
</dbReference>
<dbReference type="Pfam" id="PF01061">
    <property type="entry name" value="ABC2_membrane"/>
    <property type="match status" value="1"/>
</dbReference>
<dbReference type="PANTHER" id="PTHR43229">
    <property type="entry name" value="NODULATION PROTEIN J"/>
    <property type="match status" value="1"/>
</dbReference>
<keyword evidence="5" id="KW-0046">Antibiotic resistance</keyword>
<dbReference type="PIRSF" id="PIRSF006648">
    <property type="entry name" value="DrrB"/>
    <property type="match status" value="1"/>
</dbReference>
<feature type="transmembrane region" description="Helical" evidence="6">
    <location>
        <begin position="150"/>
        <end position="173"/>
    </location>
</feature>
<dbReference type="InterPro" id="IPR013525">
    <property type="entry name" value="ABC2_TM"/>
</dbReference>
<keyword evidence="4 6" id="KW-0472">Membrane</keyword>
<feature type="transmembrane region" description="Helical" evidence="6">
    <location>
        <begin position="41"/>
        <end position="59"/>
    </location>
</feature>
<keyword evidence="3 6" id="KW-1133">Transmembrane helix</keyword>
<feature type="transmembrane region" description="Helical" evidence="6">
    <location>
        <begin position="71"/>
        <end position="92"/>
    </location>
</feature>
<evidence type="ECO:0000313" key="9">
    <source>
        <dbReference type="Proteomes" id="UP000501849"/>
    </source>
</evidence>
<sequence>MSRTTDVNAPQQHSILTESWIFAGRLFAQWRRYPTVPLQSLLLPTVLLITYSLLVGKSMVRLTGNSGLDVLIPVCAVAGALSGSVSAGMTMPHDRESGLLTRLWVMPVHRASALTGTLLAEGIRTVVGSVLILVTGYALGFRFEGNIVGLLVYLLIPSLIVAVFAMVVVSLALRAEGRTILAWVGTGSMGLAFAAVIPVDKIPAALRPLAEYQPVAPAIEAMRALSHGSTGIWVPLAVTVVWIIAITAVFGPMAVRNYRQAAETGKVGD</sequence>
<evidence type="ECO:0000256" key="5">
    <source>
        <dbReference type="ARBA" id="ARBA00023251"/>
    </source>
</evidence>
<dbReference type="GO" id="GO:0140359">
    <property type="term" value="F:ABC-type transporter activity"/>
    <property type="evidence" value="ECO:0007669"/>
    <property type="project" value="InterPro"/>
</dbReference>
<evidence type="ECO:0000313" key="8">
    <source>
        <dbReference type="EMBL" id="QIV84684.1"/>
    </source>
</evidence>
<dbReference type="InterPro" id="IPR000412">
    <property type="entry name" value="ABC_2_transport"/>
</dbReference>
<protein>
    <recommendedName>
        <fullName evidence="6">Transport permease protein</fullName>
    </recommendedName>
</protein>
<dbReference type="GO" id="GO:0046677">
    <property type="term" value="P:response to antibiotic"/>
    <property type="evidence" value="ECO:0007669"/>
    <property type="project" value="UniProtKB-KW"/>
</dbReference>
<keyword evidence="6" id="KW-0813">Transport</keyword>
<comment type="similarity">
    <text evidence="6">Belongs to the ABC-2 integral membrane protein family.</text>
</comment>
<feature type="transmembrane region" description="Helical" evidence="6">
    <location>
        <begin position="180"/>
        <end position="199"/>
    </location>
</feature>
<evidence type="ECO:0000256" key="6">
    <source>
        <dbReference type="RuleBase" id="RU361157"/>
    </source>
</evidence>
<dbReference type="Proteomes" id="UP000501849">
    <property type="component" value="Chromosome"/>
</dbReference>
<evidence type="ECO:0000256" key="1">
    <source>
        <dbReference type="ARBA" id="ARBA00004141"/>
    </source>
</evidence>
<feature type="transmembrane region" description="Helical" evidence="6">
    <location>
        <begin position="232"/>
        <end position="250"/>
    </location>
</feature>
<dbReference type="PANTHER" id="PTHR43229:SF2">
    <property type="entry name" value="NODULATION PROTEIN J"/>
    <property type="match status" value="1"/>
</dbReference>
<evidence type="ECO:0000259" key="7">
    <source>
        <dbReference type="PROSITE" id="PS51012"/>
    </source>
</evidence>
<evidence type="ECO:0000256" key="2">
    <source>
        <dbReference type="ARBA" id="ARBA00022692"/>
    </source>
</evidence>
<evidence type="ECO:0000256" key="4">
    <source>
        <dbReference type="ARBA" id="ARBA00023136"/>
    </source>
</evidence>
<dbReference type="InterPro" id="IPR051784">
    <property type="entry name" value="Nod_factor_ABC_transporter"/>
</dbReference>
<dbReference type="AlphaFoldDB" id="A0A6H0SBI7"/>
<reference evidence="8 9" key="1">
    <citation type="submission" date="2019-04" db="EMBL/GenBank/DDBJ databases">
        <title>Draft, Whole-Genome Sequence of the Anthracene-degrading Mycobacterium frederiksbergense LB501T, Isolated from a Polycyclic Aromatic Hydrocarbon (PAH)-Contaminated Soil.</title>
        <authorList>
            <person name="Augelletti F."/>
        </authorList>
    </citation>
    <scope>NUCLEOTIDE SEQUENCE [LARGE SCALE GENOMIC DNA]</scope>
    <source>
        <strain evidence="8 9">LB 501T</strain>
    </source>
</reference>
<dbReference type="GO" id="GO:0043190">
    <property type="term" value="C:ATP-binding cassette (ABC) transporter complex"/>
    <property type="evidence" value="ECO:0007669"/>
    <property type="project" value="InterPro"/>
</dbReference>
<name>A0A6H0SBI7_9MYCO</name>
<comment type="subcellular location">
    <subcellularLocation>
        <location evidence="6">Cell membrane</location>
        <topology evidence="6">Multi-pass membrane protein</topology>
    </subcellularLocation>
    <subcellularLocation>
        <location evidence="1">Membrane</location>
        <topology evidence="1">Multi-pass membrane protein</topology>
    </subcellularLocation>
</comment>
<keyword evidence="9" id="KW-1185">Reference proteome</keyword>
<feature type="transmembrane region" description="Helical" evidence="6">
    <location>
        <begin position="113"/>
        <end position="138"/>
    </location>
</feature>
<keyword evidence="6" id="KW-1003">Cell membrane</keyword>
<dbReference type="RefSeq" id="WP_168145002.1">
    <property type="nucleotide sequence ID" value="NZ_CP038799.1"/>
</dbReference>
<feature type="domain" description="ABC transmembrane type-2" evidence="7">
    <location>
        <begin position="35"/>
        <end position="261"/>
    </location>
</feature>
<accession>A0A6H0SBI7</accession>
<organism evidence="8 9">
    <name type="scientific">Mycolicibacterium frederiksbergense</name>
    <dbReference type="NCBI Taxonomy" id="117567"/>
    <lineage>
        <taxon>Bacteria</taxon>
        <taxon>Bacillati</taxon>
        <taxon>Actinomycetota</taxon>
        <taxon>Actinomycetes</taxon>
        <taxon>Mycobacteriales</taxon>
        <taxon>Mycobacteriaceae</taxon>
        <taxon>Mycolicibacterium</taxon>
    </lineage>
</organism>
<gene>
    <name evidence="8" type="ORF">EXE63_30235</name>
</gene>
<proteinExistence type="inferred from homology"/>
<dbReference type="PROSITE" id="PS51012">
    <property type="entry name" value="ABC_TM2"/>
    <property type="match status" value="1"/>
</dbReference>
<evidence type="ECO:0000256" key="3">
    <source>
        <dbReference type="ARBA" id="ARBA00022989"/>
    </source>
</evidence>
<dbReference type="KEGG" id="mfre:EXE63_30235"/>
<keyword evidence="2 6" id="KW-0812">Transmembrane</keyword>
<dbReference type="EMBL" id="CP038799">
    <property type="protein sequence ID" value="QIV84684.1"/>
    <property type="molecule type" value="Genomic_DNA"/>
</dbReference>